<dbReference type="Proteomes" id="UP000183174">
    <property type="component" value="Unassembled WGS sequence"/>
</dbReference>
<dbReference type="EMBL" id="FMAE01000001">
    <property type="protein sequence ID" value="SCB10965.1"/>
    <property type="molecule type" value="Genomic_DNA"/>
</dbReference>
<organism evidence="1 2">
    <name type="scientific">Bradyrhizobium yuanmingense</name>
    <dbReference type="NCBI Taxonomy" id="108015"/>
    <lineage>
        <taxon>Bacteria</taxon>
        <taxon>Pseudomonadati</taxon>
        <taxon>Pseudomonadota</taxon>
        <taxon>Alphaproteobacteria</taxon>
        <taxon>Hyphomicrobiales</taxon>
        <taxon>Nitrobacteraceae</taxon>
        <taxon>Bradyrhizobium</taxon>
    </lineage>
</organism>
<accession>A0A1C3U6E3</accession>
<protein>
    <submittedName>
        <fullName evidence="1">Uncharacterized protein</fullName>
    </submittedName>
</protein>
<dbReference type="AlphaFoldDB" id="A0A1C3U6E3"/>
<proteinExistence type="predicted"/>
<sequence>MAPRLALLSLILAFDVSVAFATVTTVRQVHLESASAVHAVRS</sequence>
<evidence type="ECO:0000313" key="2">
    <source>
        <dbReference type="Proteomes" id="UP000183174"/>
    </source>
</evidence>
<evidence type="ECO:0000313" key="1">
    <source>
        <dbReference type="EMBL" id="SCB10965.1"/>
    </source>
</evidence>
<reference evidence="1 2" key="1">
    <citation type="submission" date="2016-08" db="EMBL/GenBank/DDBJ databases">
        <authorList>
            <person name="Seilhamer J.J."/>
        </authorList>
    </citation>
    <scope>NUCLEOTIDE SEQUENCE [LARGE SCALE GENOMIC DNA]</scope>
    <source>
        <strain evidence="1 2">CCBAU 10071</strain>
    </source>
</reference>
<gene>
    <name evidence="1" type="ORF">GA0061099_1001620</name>
</gene>
<dbReference type="RefSeq" id="WP_276325026.1">
    <property type="nucleotide sequence ID" value="NZ_FMAE01000001.1"/>
</dbReference>
<name>A0A1C3U6E3_9BRAD</name>